<protein>
    <submittedName>
        <fullName evidence="2">Uncharacterized protein</fullName>
    </submittedName>
</protein>
<dbReference type="AlphaFoldDB" id="A0AAN6S6M8"/>
<reference evidence="3" key="1">
    <citation type="journal article" date="2023" name="Mol. Phylogenet. Evol.">
        <title>Genome-scale phylogeny and comparative genomics of the fungal order Sordariales.</title>
        <authorList>
            <person name="Hensen N."/>
            <person name="Bonometti L."/>
            <person name="Westerberg I."/>
            <person name="Brannstrom I.O."/>
            <person name="Guillou S."/>
            <person name="Cros-Aarteil S."/>
            <person name="Calhoun S."/>
            <person name="Haridas S."/>
            <person name="Kuo A."/>
            <person name="Mondo S."/>
            <person name="Pangilinan J."/>
            <person name="Riley R."/>
            <person name="LaButti K."/>
            <person name="Andreopoulos B."/>
            <person name="Lipzen A."/>
            <person name="Chen C."/>
            <person name="Yan M."/>
            <person name="Daum C."/>
            <person name="Ng V."/>
            <person name="Clum A."/>
            <person name="Steindorff A."/>
            <person name="Ohm R.A."/>
            <person name="Martin F."/>
            <person name="Silar P."/>
            <person name="Natvig D.O."/>
            <person name="Lalanne C."/>
            <person name="Gautier V."/>
            <person name="Ament-Velasquez S.L."/>
            <person name="Kruys A."/>
            <person name="Hutchinson M.I."/>
            <person name="Powell A.J."/>
            <person name="Barry K."/>
            <person name="Miller A.N."/>
            <person name="Grigoriev I.V."/>
            <person name="Debuchy R."/>
            <person name="Gladieux P."/>
            <person name="Hiltunen Thoren M."/>
            <person name="Johannesson H."/>
        </authorList>
    </citation>
    <scope>NUCLEOTIDE SEQUENCE [LARGE SCALE GENOMIC DNA]</scope>
    <source>
        <strain evidence="3">CBS 340.73</strain>
    </source>
</reference>
<dbReference type="Proteomes" id="UP001303473">
    <property type="component" value="Unassembled WGS sequence"/>
</dbReference>
<feature type="region of interest" description="Disordered" evidence="1">
    <location>
        <begin position="1"/>
        <end position="33"/>
    </location>
</feature>
<keyword evidence="3" id="KW-1185">Reference proteome</keyword>
<gene>
    <name evidence="2" type="ORF">QBC46DRAFT_83814</name>
</gene>
<proteinExistence type="predicted"/>
<sequence>MSEHLREIEQLRREKEQERREKEQERREKEQLKRQVQKTTLEEYLRDCHLYIFKALRIADTDVSSTGHATRVNGKYYPMWLRPWDEFTGTERDRYFAKIEKVFGDRRLFPESIATRDKPDDACPYIIHFRLQSPL</sequence>
<evidence type="ECO:0000313" key="2">
    <source>
        <dbReference type="EMBL" id="KAK3941988.1"/>
    </source>
</evidence>
<evidence type="ECO:0000256" key="1">
    <source>
        <dbReference type="SAM" id="MobiDB-lite"/>
    </source>
</evidence>
<accession>A0AAN6S6M8</accession>
<evidence type="ECO:0000313" key="3">
    <source>
        <dbReference type="Proteomes" id="UP001303473"/>
    </source>
</evidence>
<organism evidence="2 3">
    <name type="scientific">Diplogelasinospora grovesii</name>
    <dbReference type="NCBI Taxonomy" id="303347"/>
    <lineage>
        <taxon>Eukaryota</taxon>
        <taxon>Fungi</taxon>
        <taxon>Dikarya</taxon>
        <taxon>Ascomycota</taxon>
        <taxon>Pezizomycotina</taxon>
        <taxon>Sordariomycetes</taxon>
        <taxon>Sordariomycetidae</taxon>
        <taxon>Sordariales</taxon>
        <taxon>Diplogelasinosporaceae</taxon>
        <taxon>Diplogelasinospora</taxon>
    </lineage>
</organism>
<name>A0AAN6S6M8_9PEZI</name>
<dbReference type="EMBL" id="MU853777">
    <property type="protein sequence ID" value="KAK3941988.1"/>
    <property type="molecule type" value="Genomic_DNA"/>
</dbReference>
<comment type="caution">
    <text evidence="2">The sequence shown here is derived from an EMBL/GenBank/DDBJ whole genome shotgun (WGS) entry which is preliminary data.</text>
</comment>